<protein>
    <submittedName>
        <fullName evidence="2">Uncharacterized protein</fullName>
    </submittedName>
</protein>
<evidence type="ECO:0000313" key="2">
    <source>
        <dbReference type="EMBL" id="MCB8873716.1"/>
    </source>
</evidence>
<gene>
    <name evidence="2" type="ORF">ASILVAE211_00875</name>
</gene>
<name>A0A963YMT0_9PROT</name>
<organism evidence="2 3">
    <name type="scientific">Acidisoma silvae</name>
    <dbReference type="NCBI Taxonomy" id="2802396"/>
    <lineage>
        <taxon>Bacteria</taxon>
        <taxon>Pseudomonadati</taxon>
        <taxon>Pseudomonadota</taxon>
        <taxon>Alphaproteobacteria</taxon>
        <taxon>Acetobacterales</taxon>
        <taxon>Acidocellaceae</taxon>
        <taxon>Acidisoma</taxon>
    </lineage>
</organism>
<dbReference type="AlphaFoldDB" id="A0A963YMT0"/>
<dbReference type="EMBL" id="JAESVB010000001">
    <property type="protein sequence ID" value="MCB8873716.1"/>
    <property type="molecule type" value="Genomic_DNA"/>
</dbReference>
<proteinExistence type="predicted"/>
<feature type="region of interest" description="Disordered" evidence="1">
    <location>
        <begin position="31"/>
        <end position="83"/>
    </location>
</feature>
<sequence length="83" mass="9814">MANLRWRLRQMLRRTGLRHVKRLMPKPAFKRRVPYIGPHPDGRPISFADLSEPMDTKRLPPLDQPGVDLSRLTPHQRSWHDQS</sequence>
<reference evidence="2" key="1">
    <citation type="journal article" date="2021" name="Microorganisms">
        <title>Acidisoma silvae sp. nov. and Acidisomacellulosilytica sp. nov., Two Acidophilic Bacteria Isolated from Decaying Wood, Hydrolyzing Cellulose and Producing Poly-3-hydroxybutyrate.</title>
        <authorList>
            <person name="Mieszkin S."/>
            <person name="Pouder E."/>
            <person name="Uroz S."/>
            <person name="Simon-Colin C."/>
            <person name="Alain K."/>
        </authorList>
    </citation>
    <scope>NUCLEOTIDE SEQUENCE</scope>
    <source>
        <strain evidence="2">HW T2.11</strain>
    </source>
</reference>
<dbReference type="RefSeq" id="WP_227319399.1">
    <property type="nucleotide sequence ID" value="NZ_JAESVB010000001.1"/>
</dbReference>
<keyword evidence="3" id="KW-1185">Reference proteome</keyword>
<accession>A0A963YMT0</accession>
<comment type="caution">
    <text evidence="2">The sequence shown here is derived from an EMBL/GenBank/DDBJ whole genome shotgun (WGS) entry which is preliminary data.</text>
</comment>
<reference evidence="2" key="2">
    <citation type="submission" date="2021-01" db="EMBL/GenBank/DDBJ databases">
        <authorList>
            <person name="Mieszkin S."/>
            <person name="Pouder E."/>
            <person name="Alain K."/>
        </authorList>
    </citation>
    <scope>NUCLEOTIDE SEQUENCE</scope>
    <source>
        <strain evidence="2">HW T2.11</strain>
    </source>
</reference>
<evidence type="ECO:0000313" key="3">
    <source>
        <dbReference type="Proteomes" id="UP000708298"/>
    </source>
</evidence>
<evidence type="ECO:0000256" key="1">
    <source>
        <dbReference type="SAM" id="MobiDB-lite"/>
    </source>
</evidence>
<dbReference type="Proteomes" id="UP000708298">
    <property type="component" value="Unassembled WGS sequence"/>
</dbReference>